<feature type="compositionally biased region" description="Basic and acidic residues" evidence="1">
    <location>
        <begin position="7"/>
        <end position="19"/>
    </location>
</feature>
<feature type="region of interest" description="Disordered" evidence="1">
    <location>
        <begin position="68"/>
        <end position="110"/>
    </location>
</feature>
<organism evidence="2 3">
    <name type="scientific">Streptomyces albiflavescens</name>
    <dbReference type="NCBI Taxonomy" id="1623582"/>
    <lineage>
        <taxon>Bacteria</taxon>
        <taxon>Bacillati</taxon>
        <taxon>Actinomycetota</taxon>
        <taxon>Actinomycetes</taxon>
        <taxon>Kitasatosporales</taxon>
        <taxon>Streptomycetaceae</taxon>
        <taxon>Streptomyces</taxon>
    </lineage>
</organism>
<sequence>MILTVRRPADPDSPDHGQDGRPVNGIAAHHKEMAMNKWIKRVSTAVASTALAGGALLGVSGTASVATASAPGEHTQSASTAFATGGDRADGYQSAHHEAQDDSWGAPRGWYTNDDRQGHYGEERWNGNHVYVWDGYRWDEATAWHRVSAERWYLDQVACRCRYIPTVRWSGHSSGGSGSDDAGVASPPAKPLHRGAAMAAVPAYDVGGSS</sequence>
<evidence type="ECO:0000313" key="3">
    <source>
        <dbReference type="Proteomes" id="UP000600365"/>
    </source>
</evidence>
<feature type="region of interest" description="Disordered" evidence="1">
    <location>
        <begin position="1"/>
        <end position="24"/>
    </location>
</feature>
<feature type="region of interest" description="Disordered" evidence="1">
    <location>
        <begin position="172"/>
        <end position="193"/>
    </location>
</feature>
<protein>
    <submittedName>
        <fullName evidence="2">Uncharacterized protein</fullName>
    </submittedName>
</protein>
<keyword evidence="3" id="KW-1185">Reference proteome</keyword>
<name>A0A918CZP7_9ACTN</name>
<comment type="caution">
    <text evidence="2">The sequence shown here is derived from an EMBL/GenBank/DDBJ whole genome shotgun (WGS) entry which is preliminary data.</text>
</comment>
<gene>
    <name evidence="2" type="ORF">GCM10011579_008610</name>
</gene>
<evidence type="ECO:0000313" key="2">
    <source>
        <dbReference type="EMBL" id="GGN52044.1"/>
    </source>
</evidence>
<dbReference type="Proteomes" id="UP000600365">
    <property type="component" value="Unassembled WGS sequence"/>
</dbReference>
<reference evidence="2 3" key="1">
    <citation type="journal article" date="2014" name="Int. J. Syst. Evol. Microbiol.">
        <title>Complete genome sequence of Corynebacterium casei LMG S-19264T (=DSM 44701T), isolated from a smear-ripened cheese.</title>
        <authorList>
            <consortium name="US DOE Joint Genome Institute (JGI-PGF)"/>
            <person name="Walter F."/>
            <person name="Albersmeier A."/>
            <person name="Kalinowski J."/>
            <person name="Ruckert C."/>
        </authorList>
    </citation>
    <scope>NUCLEOTIDE SEQUENCE [LARGE SCALE GENOMIC DNA]</scope>
    <source>
        <strain evidence="2 3">CGMCC 4.7111</strain>
    </source>
</reference>
<feature type="compositionally biased region" description="Basic and acidic residues" evidence="1">
    <location>
        <begin position="87"/>
        <end position="100"/>
    </location>
</feature>
<dbReference type="AlphaFoldDB" id="A0A918CZP7"/>
<dbReference type="EMBL" id="BMMM01000001">
    <property type="protein sequence ID" value="GGN52044.1"/>
    <property type="molecule type" value="Genomic_DNA"/>
</dbReference>
<proteinExistence type="predicted"/>
<accession>A0A918CZP7</accession>
<evidence type="ECO:0000256" key="1">
    <source>
        <dbReference type="SAM" id="MobiDB-lite"/>
    </source>
</evidence>